<accession>A0A0C3D6R9</accession>
<dbReference type="EMBL" id="KN822240">
    <property type="protein sequence ID" value="KIM51786.1"/>
    <property type="molecule type" value="Genomic_DNA"/>
</dbReference>
<dbReference type="AlphaFoldDB" id="A0A0C3D6R9"/>
<dbReference type="OrthoDB" id="3269050at2759"/>
<dbReference type="STRING" id="1036808.A0A0C3D6R9"/>
<dbReference type="Proteomes" id="UP000053989">
    <property type="component" value="Unassembled WGS sequence"/>
</dbReference>
<dbReference type="HOGENOM" id="CLU_079138_0_0_1"/>
<feature type="non-terminal residue" evidence="1">
    <location>
        <position position="1"/>
    </location>
</feature>
<keyword evidence="2" id="KW-1185">Reference proteome</keyword>
<protein>
    <recommendedName>
        <fullName evidence="3">Protein kinase domain-containing protein</fullName>
    </recommendedName>
</protein>
<gene>
    <name evidence="1" type="ORF">SCLCIDRAFT_1224147</name>
</gene>
<evidence type="ECO:0000313" key="1">
    <source>
        <dbReference type="EMBL" id="KIM51786.1"/>
    </source>
</evidence>
<evidence type="ECO:0008006" key="3">
    <source>
        <dbReference type="Google" id="ProtNLM"/>
    </source>
</evidence>
<evidence type="ECO:0000313" key="2">
    <source>
        <dbReference type="Proteomes" id="UP000053989"/>
    </source>
</evidence>
<organism evidence="1 2">
    <name type="scientific">Scleroderma citrinum Foug A</name>
    <dbReference type="NCBI Taxonomy" id="1036808"/>
    <lineage>
        <taxon>Eukaryota</taxon>
        <taxon>Fungi</taxon>
        <taxon>Dikarya</taxon>
        <taxon>Basidiomycota</taxon>
        <taxon>Agaricomycotina</taxon>
        <taxon>Agaricomycetes</taxon>
        <taxon>Agaricomycetidae</taxon>
        <taxon>Boletales</taxon>
        <taxon>Sclerodermatineae</taxon>
        <taxon>Sclerodermataceae</taxon>
        <taxon>Scleroderma</taxon>
    </lineage>
</organism>
<dbReference type="InParanoid" id="A0A0C3D6R9"/>
<proteinExistence type="predicted"/>
<reference evidence="1 2" key="1">
    <citation type="submission" date="2014-04" db="EMBL/GenBank/DDBJ databases">
        <authorList>
            <consortium name="DOE Joint Genome Institute"/>
            <person name="Kuo A."/>
            <person name="Kohler A."/>
            <person name="Nagy L.G."/>
            <person name="Floudas D."/>
            <person name="Copeland A."/>
            <person name="Barry K.W."/>
            <person name="Cichocki N."/>
            <person name="Veneault-Fourrey C."/>
            <person name="LaButti K."/>
            <person name="Lindquist E.A."/>
            <person name="Lipzen A."/>
            <person name="Lundell T."/>
            <person name="Morin E."/>
            <person name="Murat C."/>
            <person name="Sun H."/>
            <person name="Tunlid A."/>
            <person name="Henrissat B."/>
            <person name="Grigoriev I.V."/>
            <person name="Hibbett D.S."/>
            <person name="Martin F."/>
            <person name="Nordberg H.P."/>
            <person name="Cantor M.N."/>
            <person name="Hua S.X."/>
        </authorList>
    </citation>
    <scope>NUCLEOTIDE SEQUENCE [LARGE SCALE GENOMIC DNA]</scope>
    <source>
        <strain evidence="1 2">Foug A</strain>
    </source>
</reference>
<sequence>TTYPPQLVAKIFDPVFFDSYDAEYTDPFILRDLSVSCEVEAYQRLECLQGKRVPRFYGHFVAPLPSQDGRTISVLLEHIQGTDLRIIVPPNIAENVCHRHKDAIIDAALRVFFDILACGVNQTDMQPRNVISRPQQLVSGTQYCATLECPLRLEIDCNDLDMVMVDFEGVDFQEPDTSFSEPSTQKVHVENVKSLYLEKWLENMLP</sequence>
<name>A0A0C3D6R9_9AGAM</name>
<reference evidence="2" key="2">
    <citation type="submission" date="2015-01" db="EMBL/GenBank/DDBJ databases">
        <title>Evolutionary Origins and Diversification of the Mycorrhizal Mutualists.</title>
        <authorList>
            <consortium name="DOE Joint Genome Institute"/>
            <consortium name="Mycorrhizal Genomics Consortium"/>
            <person name="Kohler A."/>
            <person name="Kuo A."/>
            <person name="Nagy L.G."/>
            <person name="Floudas D."/>
            <person name="Copeland A."/>
            <person name="Barry K.W."/>
            <person name="Cichocki N."/>
            <person name="Veneault-Fourrey C."/>
            <person name="LaButti K."/>
            <person name="Lindquist E.A."/>
            <person name="Lipzen A."/>
            <person name="Lundell T."/>
            <person name="Morin E."/>
            <person name="Murat C."/>
            <person name="Riley R."/>
            <person name="Ohm R."/>
            <person name="Sun H."/>
            <person name="Tunlid A."/>
            <person name="Henrissat B."/>
            <person name="Grigoriev I.V."/>
            <person name="Hibbett D.S."/>
            <person name="Martin F."/>
        </authorList>
    </citation>
    <scope>NUCLEOTIDE SEQUENCE [LARGE SCALE GENOMIC DNA]</scope>
    <source>
        <strain evidence="2">Foug A</strain>
    </source>
</reference>